<keyword evidence="2" id="KW-0472">Membrane</keyword>
<feature type="region of interest" description="Disordered" evidence="1">
    <location>
        <begin position="1"/>
        <end position="39"/>
    </location>
</feature>
<keyword evidence="4" id="KW-1185">Reference proteome</keyword>
<keyword evidence="2" id="KW-1133">Transmembrane helix</keyword>
<comment type="caution">
    <text evidence="3">The sequence shown here is derived from an EMBL/GenBank/DDBJ whole genome shotgun (WGS) entry which is preliminary data.</text>
</comment>
<evidence type="ECO:0000313" key="3">
    <source>
        <dbReference type="EMBL" id="MFC6767051.1"/>
    </source>
</evidence>
<dbReference type="InterPro" id="IPR014470">
    <property type="entry name" value="UCP01500"/>
</dbReference>
<dbReference type="Proteomes" id="UP001596383">
    <property type="component" value="Unassembled WGS sequence"/>
</dbReference>
<protein>
    <submittedName>
        <fullName evidence="3">DUF2270 domain-containing protein</fullName>
    </submittedName>
</protein>
<dbReference type="RefSeq" id="WP_273739982.1">
    <property type="nucleotide sequence ID" value="NZ_JAQIVI010000318.1"/>
</dbReference>
<evidence type="ECO:0000256" key="1">
    <source>
        <dbReference type="SAM" id="MobiDB-lite"/>
    </source>
</evidence>
<proteinExistence type="predicted"/>
<sequence length="259" mass="28876">MVDAGDETRADDNDTRDGGLEGDGGEDRDARDGPLDRGDQEIGATAAADTDSLLGVLPHFYRGEVSQANSAQDRIDRTTDWAITLLAAVLSIVFSSRNMPAFLLLIGMFVLSIFLFYEVRRYRFYDHWRARVRFIQENVFANAFEPVGVEHPAWREELSDDLRNPTFKVSTREALSRRIRRVYGLLFTVAGVGWAFKVTMFTPEQQWTEAAELPGIHGAVVAAVLGLFFVSVIALGLWPGGREAKGEIHGVKPGEWKNE</sequence>
<feature type="transmembrane region" description="Helical" evidence="2">
    <location>
        <begin position="182"/>
        <end position="203"/>
    </location>
</feature>
<gene>
    <name evidence="3" type="ORF">ACFQE6_19340</name>
</gene>
<evidence type="ECO:0000256" key="2">
    <source>
        <dbReference type="SAM" id="Phobius"/>
    </source>
</evidence>
<accession>A0ABD5SUY4</accession>
<name>A0ABD5SUY4_9EURY</name>
<dbReference type="Pfam" id="PF10028">
    <property type="entry name" value="DUF2270"/>
    <property type="match status" value="1"/>
</dbReference>
<evidence type="ECO:0000313" key="4">
    <source>
        <dbReference type="Proteomes" id="UP001596383"/>
    </source>
</evidence>
<feature type="transmembrane region" description="Helical" evidence="2">
    <location>
        <begin position="101"/>
        <end position="119"/>
    </location>
</feature>
<dbReference type="EMBL" id="JBHSWV010000318">
    <property type="protein sequence ID" value="MFC6767051.1"/>
    <property type="molecule type" value="Genomic_DNA"/>
</dbReference>
<organism evidence="3 4">
    <name type="scientific">Natrinema soli</name>
    <dbReference type="NCBI Taxonomy" id="1930624"/>
    <lineage>
        <taxon>Archaea</taxon>
        <taxon>Methanobacteriati</taxon>
        <taxon>Methanobacteriota</taxon>
        <taxon>Stenosarchaea group</taxon>
        <taxon>Halobacteria</taxon>
        <taxon>Halobacteriales</taxon>
        <taxon>Natrialbaceae</taxon>
        <taxon>Natrinema</taxon>
    </lineage>
</organism>
<reference evidence="3 4" key="1">
    <citation type="journal article" date="2019" name="Int. J. Syst. Evol. Microbiol.">
        <title>The Global Catalogue of Microorganisms (GCM) 10K type strain sequencing project: providing services to taxonomists for standard genome sequencing and annotation.</title>
        <authorList>
            <consortium name="The Broad Institute Genomics Platform"/>
            <consortium name="The Broad Institute Genome Sequencing Center for Infectious Disease"/>
            <person name="Wu L."/>
            <person name="Ma J."/>
        </authorList>
    </citation>
    <scope>NUCLEOTIDE SEQUENCE [LARGE SCALE GENOMIC DNA]</scope>
    <source>
        <strain evidence="3 4">LMG 29247</strain>
    </source>
</reference>
<keyword evidence="2" id="KW-0812">Transmembrane</keyword>
<feature type="transmembrane region" description="Helical" evidence="2">
    <location>
        <begin position="215"/>
        <end position="238"/>
    </location>
</feature>
<dbReference type="AlphaFoldDB" id="A0ABD5SUY4"/>